<reference evidence="2 3" key="1">
    <citation type="journal article" date="2024" name="BMC Genomics">
        <title>De novo assembly and annotation of Popillia japonica's genome with initial clues to its potential as an invasive pest.</title>
        <authorList>
            <person name="Cucini C."/>
            <person name="Boschi S."/>
            <person name="Funari R."/>
            <person name="Cardaioli E."/>
            <person name="Iannotti N."/>
            <person name="Marturano G."/>
            <person name="Paoli F."/>
            <person name="Bruttini M."/>
            <person name="Carapelli A."/>
            <person name="Frati F."/>
            <person name="Nardi F."/>
        </authorList>
    </citation>
    <scope>NUCLEOTIDE SEQUENCE [LARGE SCALE GENOMIC DNA]</scope>
    <source>
        <strain evidence="2">DMR45628</strain>
    </source>
</reference>
<dbReference type="Proteomes" id="UP001458880">
    <property type="component" value="Unassembled WGS sequence"/>
</dbReference>
<keyword evidence="1" id="KW-0175">Coiled coil</keyword>
<accession>A0AAW1ICS1</accession>
<name>A0AAW1ICS1_POPJA</name>
<evidence type="ECO:0000313" key="2">
    <source>
        <dbReference type="EMBL" id="KAK9687253.1"/>
    </source>
</evidence>
<proteinExistence type="predicted"/>
<keyword evidence="3" id="KW-1185">Reference proteome</keyword>
<evidence type="ECO:0000256" key="1">
    <source>
        <dbReference type="SAM" id="Coils"/>
    </source>
</evidence>
<evidence type="ECO:0000313" key="3">
    <source>
        <dbReference type="Proteomes" id="UP001458880"/>
    </source>
</evidence>
<protein>
    <recommendedName>
        <fullName evidence="4">Reverse transcriptase</fullName>
    </recommendedName>
</protein>
<feature type="coiled-coil region" evidence="1">
    <location>
        <begin position="67"/>
        <end position="94"/>
    </location>
</feature>
<gene>
    <name evidence="2" type="ORF">QE152_g36567</name>
</gene>
<organism evidence="2 3">
    <name type="scientific">Popillia japonica</name>
    <name type="common">Japanese beetle</name>
    <dbReference type="NCBI Taxonomy" id="7064"/>
    <lineage>
        <taxon>Eukaryota</taxon>
        <taxon>Metazoa</taxon>
        <taxon>Ecdysozoa</taxon>
        <taxon>Arthropoda</taxon>
        <taxon>Hexapoda</taxon>
        <taxon>Insecta</taxon>
        <taxon>Pterygota</taxon>
        <taxon>Neoptera</taxon>
        <taxon>Endopterygota</taxon>
        <taxon>Coleoptera</taxon>
        <taxon>Polyphaga</taxon>
        <taxon>Scarabaeiformia</taxon>
        <taxon>Scarabaeidae</taxon>
        <taxon>Rutelinae</taxon>
        <taxon>Popillia</taxon>
    </lineage>
</organism>
<evidence type="ECO:0008006" key="4">
    <source>
        <dbReference type="Google" id="ProtNLM"/>
    </source>
</evidence>
<dbReference type="AlphaFoldDB" id="A0AAW1ICS1"/>
<dbReference type="EMBL" id="JASPKY010000654">
    <property type="protein sequence ID" value="KAK9687253.1"/>
    <property type="molecule type" value="Genomic_DNA"/>
</dbReference>
<sequence>MNPQQQKSYKKCTEVLNDAYIGSIAKGINRRSPTPYWWNATINEKRTACIQTRRKLTRIAKTPNVGNEEKQRLKDLYRIQKKELRKLINESKRKHWKSLCKELEDDIWGAGYKIAMRELKNVAPCDLSVDFKKSVIQELFPANNNCTREPRTVEHRATCRSILRNP</sequence>
<comment type="caution">
    <text evidence="2">The sequence shown here is derived from an EMBL/GenBank/DDBJ whole genome shotgun (WGS) entry which is preliminary data.</text>
</comment>